<proteinExistence type="predicted"/>
<evidence type="ECO:0000313" key="2">
    <source>
        <dbReference type="Proteomes" id="UP001163046"/>
    </source>
</evidence>
<dbReference type="Proteomes" id="UP001163046">
    <property type="component" value="Unassembled WGS sequence"/>
</dbReference>
<reference evidence="1" key="1">
    <citation type="submission" date="2023-01" db="EMBL/GenBank/DDBJ databases">
        <title>Genome assembly of the deep-sea coral Lophelia pertusa.</title>
        <authorList>
            <person name="Herrera S."/>
            <person name="Cordes E."/>
        </authorList>
    </citation>
    <scope>NUCLEOTIDE SEQUENCE</scope>
    <source>
        <strain evidence="1">USNM1676648</strain>
        <tissue evidence="1">Polyp</tissue>
    </source>
</reference>
<keyword evidence="2" id="KW-1185">Reference proteome</keyword>
<accession>A0A9X0A248</accession>
<evidence type="ECO:0000313" key="1">
    <source>
        <dbReference type="EMBL" id="KAJ7390234.1"/>
    </source>
</evidence>
<comment type="caution">
    <text evidence="1">The sequence shown here is derived from an EMBL/GenBank/DDBJ whole genome shotgun (WGS) entry which is preliminary data.</text>
</comment>
<dbReference type="AlphaFoldDB" id="A0A9X0A248"/>
<dbReference type="EMBL" id="MU825419">
    <property type="protein sequence ID" value="KAJ7390234.1"/>
    <property type="molecule type" value="Genomic_DNA"/>
</dbReference>
<organism evidence="1 2">
    <name type="scientific">Desmophyllum pertusum</name>
    <dbReference type="NCBI Taxonomy" id="174260"/>
    <lineage>
        <taxon>Eukaryota</taxon>
        <taxon>Metazoa</taxon>
        <taxon>Cnidaria</taxon>
        <taxon>Anthozoa</taxon>
        <taxon>Hexacorallia</taxon>
        <taxon>Scleractinia</taxon>
        <taxon>Caryophylliina</taxon>
        <taxon>Caryophylliidae</taxon>
        <taxon>Desmophyllum</taxon>
    </lineage>
</organism>
<sequence>MGMRQIRSEYMNKLTLEGVLETSSQFSLPITRSGRGVTGNKPPSSLFQSLGVEEGYWEQVPSSLFQSLGVEEGYWEQVPVLSSITREWKRGTGNQVPSSLFQSLGVEEGYWEQVSQFSLPITRSGRGVLGTSSQFSLPNHSEWKRGTGKQVPSSLFQSLGVEEG</sequence>
<protein>
    <submittedName>
        <fullName evidence="1">Uncharacterized protein</fullName>
    </submittedName>
</protein>
<name>A0A9X0A248_9CNID</name>
<gene>
    <name evidence="1" type="ORF">OS493_026746</name>
</gene>